<dbReference type="InterPro" id="IPR052519">
    <property type="entry name" value="Euk-type_GlcNAc_Kinase"/>
</dbReference>
<proteinExistence type="predicted"/>
<dbReference type="Pfam" id="PF01869">
    <property type="entry name" value="BcrAD_BadFG"/>
    <property type="match status" value="1"/>
</dbReference>
<dbReference type="RefSeq" id="WP_284316529.1">
    <property type="nucleotide sequence ID" value="NZ_BSPC01000076.1"/>
</dbReference>
<dbReference type="EMBL" id="BSPC01000076">
    <property type="protein sequence ID" value="GLS23596.1"/>
    <property type="molecule type" value="Genomic_DNA"/>
</dbReference>
<comment type="caution">
    <text evidence="2">The sequence shown here is derived from an EMBL/GenBank/DDBJ whole genome shotgun (WGS) entry which is preliminary data.</text>
</comment>
<sequence length="301" mass="30828">MSTEIIAGIDIGGTKTSVLIHSAGRSIVDTTLPTDAWRVREVEADARSLAGLVTRLCAEKDVPAAALGATAVGAHGCDTDEQCREYQQALGQHLPGVVRVFNDSELMAPAAGYVGGIGVVAGTGSIAVARTAKGEMLVAGGWGWILGDEGSAPALVREAAKAVRGALDNGHRDDGLIDALMAEIGTDDPTMLGRLLNDTRSAVIWGRYANAVFRAADGGSPLAVMVIAEGGKALAALVGILIRRGADASNVVAGGGVIVEQPRLMDAFKRGMAEISPTSNVVLLRAPPVTGALVLAERALH</sequence>
<dbReference type="InterPro" id="IPR043129">
    <property type="entry name" value="ATPase_NBD"/>
</dbReference>
<feature type="domain" description="ATPase BadF/BadG/BcrA/BcrD type" evidence="1">
    <location>
        <begin position="8"/>
        <end position="277"/>
    </location>
</feature>
<dbReference type="InterPro" id="IPR002731">
    <property type="entry name" value="ATPase_BadF"/>
</dbReference>
<evidence type="ECO:0000313" key="3">
    <source>
        <dbReference type="Proteomes" id="UP001156882"/>
    </source>
</evidence>
<accession>A0ABQ6CTD4</accession>
<dbReference type="PANTHER" id="PTHR43190">
    <property type="entry name" value="N-ACETYL-D-GLUCOSAMINE KINASE"/>
    <property type="match status" value="1"/>
</dbReference>
<name>A0ABQ6CTD4_9HYPH</name>
<protein>
    <submittedName>
        <fullName evidence="2">ATPase</fullName>
    </submittedName>
</protein>
<reference evidence="3" key="1">
    <citation type="journal article" date="2019" name="Int. J. Syst. Evol. Microbiol.">
        <title>The Global Catalogue of Microorganisms (GCM) 10K type strain sequencing project: providing services to taxonomists for standard genome sequencing and annotation.</title>
        <authorList>
            <consortium name="The Broad Institute Genomics Platform"/>
            <consortium name="The Broad Institute Genome Sequencing Center for Infectious Disease"/>
            <person name="Wu L."/>
            <person name="Ma J."/>
        </authorList>
    </citation>
    <scope>NUCLEOTIDE SEQUENCE [LARGE SCALE GENOMIC DNA]</scope>
    <source>
        <strain evidence="3">NBRC 101365</strain>
    </source>
</reference>
<gene>
    <name evidence="2" type="ORF">GCM10007874_66170</name>
</gene>
<evidence type="ECO:0000313" key="2">
    <source>
        <dbReference type="EMBL" id="GLS23596.1"/>
    </source>
</evidence>
<dbReference type="Proteomes" id="UP001156882">
    <property type="component" value="Unassembled WGS sequence"/>
</dbReference>
<dbReference type="Gene3D" id="3.30.420.40">
    <property type="match status" value="2"/>
</dbReference>
<evidence type="ECO:0000259" key="1">
    <source>
        <dbReference type="Pfam" id="PF01869"/>
    </source>
</evidence>
<keyword evidence="3" id="KW-1185">Reference proteome</keyword>
<dbReference type="SUPFAM" id="SSF53067">
    <property type="entry name" value="Actin-like ATPase domain"/>
    <property type="match status" value="2"/>
</dbReference>
<dbReference type="PANTHER" id="PTHR43190:SF3">
    <property type="entry name" value="N-ACETYL-D-GLUCOSAMINE KINASE"/>
    <property type="match status" value="1"/>
</dbReference>
<organism evidence="2 3">
    <name type="scientific">Labrys miyagiensis</name>
    <dbReference type="NCBI Taxonomy" id="346912"/>
    <lineage>
        <taxon>Bacteria</taxon>
        <taxon>Pseudomonadati</taxon>
        <taxon>Pseudomonadota</taxon>
        <taxon>Alphaproteobacteria</taxon>
        <taxon>Hyphomicrobiales</taxon>
        <taxon>Xanthobacteraceae</taxon>
        <taxon>Labrys</taxon>
    </lineage>
</organism>